<evidence type="ECO:0000256" key="2">
    <source>
        <dbReference type="SAM" id="MobiDB-lite"/>
    </source>
</evidence>
<comment type="similarity">
    <text evidence="1">Belongs to the actin family.</text>
</comment>
<name>A0AAV9NHA3_9EURO</name>
<dbReference type="InterPro" id="IPR004000">
    <property type="entry name" value="Actin"/>
</dbReference>
<evidence type="ECO:0000313" key="3">
    <source>
        <dbReference type="EMBL" id="KAK5057734.1"/>
    </source>
</evidence>
<dbReference type="Gene3D" id="3.30.420.40">
    <property type="match status" value="2"/>
</dbReference>
<dbReference type="Gene3D" id="3.90.640.10">
    <property type="entry name" value="Actin, Chain A, domain 4"/>
    <property type="match status" value="1"/>
</dbReference>
<dbReference type="PANTHER" id="PTHR11937">
    <property type="entry name" value="ACTIN"/>
    <property type="match status" value="1"/>
</dbReference>
<accession>A0AAV9NHA3</accession>
<evidence type="ECO:0000313" key="4">
    <source>
        <dbReference type="Proteomes" id="UP001358417"/>
    </source>
</evidence>
<dbReference type="CDD" id="cd10210">
    <property type="entry name" value="ASKHA_NBD_Arp6"/>
    <property type="match status" value="1"/>
</dbReference>
<reference evidence="3 4" key="1">
    <citation type="submission" date="2023-08" db="EMBL/GenBank/DDBJ databases">
        <title>Black Yeasts Isolated from many extreme environments.</title>
        <authorList>
            <person name="Coleine C."/>
            <person name="Stajich J.E."/>
            <person name="Selbmann L."/>
        </authorList>
    </citation>
    <scope>NUCLEOTIDE SEQUENCE [LARGE SCALE GENOMIC DNA]</scope>
    <source>
        <strain evidence="3 4">CCFEE 5792</strain>
    </source>
</reference>
<dbReference type="GeneID" id="89979885"/>
<dbReference type="EMBL" id="JAVRRD010000006">
    <property type="protein sequence ID" value="KAK5057734.1"/>
    <property type="molecule type" value="Genomic_DNA"/>
</dbReference>
<feature type="region of interest" description="Disordered" evidence="2">
    <location>
        <begin position="271"/>
        <end position="290"/>
    </location>
</feature>
<dbReference type="Pfam" id="PF00022">
    <property type="entry name" value="Actin"/>
    <property type="match status" value="1"/>
</dbReference>
<dbReference type="SUPFAM" id="SSF53067">
    <property type="entry name" value="Actin-like ATPase domain"/>
    <property type="match status" value="2"/>
</dbReference>
<keyword evidence="4" id="KW-1185">Reference proteome</keyword>
<gene>
    <name evidence="3" type="ORF">LTR84_011735</name>
</gene>
<protein>
    <recommendedName>
        <fullName evidence="5">Actin-like protein arp6</fullName>
    </recommendedName>
</protein>
<evidence type="ECO:0008006" key="5">
    <source>
        <dbReference type="Google" id="ProtNLM"/>
    </source>
</evidence>
<dbReference type="Proteomes" id="UP001358417">
    <property type="component" value="Unassembled WGS sequence"/>
</dbReference>
<dbReference type="RefSeq" id="XP_064708852.1">
    <property type="nucleotide sequence ID" value="XM_064855263.1"/>
</dbReference>
<organism evidence="3 4">
    <name type="scientific">Exophiala bonariae</name>
    <dbReference type="NCBI Taxonomy" id="1690606"/>
    <lineage>
        <taxon>Eukaryota</taxon>
        <taxon>Fungi</taxon>
        <taxon>Dikarya</taxon>
        <taxon>Ascomycota</taxon>
        <taxon>Pezizomycotina</taxon>
        <taxon>Eurotiomycetes</taxon>
        <taxon>Chaetothyriomycetidae</taxon>
        <taxon>Chaetothyriales</taxon>
        <taxon>Herpotrichiellaceae</taxon>
        <taxon>Exophiala</taxon>
    </lineage>
</organism>
<proteinExistence type="inferred from homology"/>
<dbReference type="InterPro" id="IPR043129">
    <property type="entry name" value="ATPase_NBD"/>
</dbReference>
<comment type="caution">
    <text evidence="3">The sequence shown here is derived from an EMBL/GenBank/DDBJ whole genome shotgun (WGS) entry which is preliminary data.</text>
</comment>
<sequence length="481" mass="53356">MPRTSKASARAPPLLPSKIFVLDNGGYSIKAGFAPSKSLTDTEILSNCHNIPNALVRTREKKTYVGARSEEIAQWSEALFRRPVENGQVVSWEAQKEIWDQSFFDERTAGQDTLIKSPDETTLIFTEPPNSMAALQKNADEIIMEEWGFGGYSRVIGPSLNAYNDLHPIFETSSDSAMSSIDQLPMECLLLLDCGYSHTTVTPLFNGRPLHRAIRRLDFGGKHLTNLLKETISIRHFDLHQDTKIVNDIKEDVCFVSEDFKADLEKTWRGNKSREKSIASKDKDGDFNMSAKPGDDEIRIDYVLPDGVHLLRGFSRPHNAKLAAQKRKQAALSGAALHESEIAMTLGNERLSIPEILFSPSDIGSKQPGLPDIVLQSLSVLPPLVQATMLSNVLVVGGSAKLPGLVARLEAELRSRIRSEWQIRVRAMQDPITSTWLGGARMASKFPSVVREYGVTREEYLEHGSAWTSRRFLNGGSGKGP</sequence>
<dbReference type="SMART" id="SM00268">
    <property type="entry name" value="ACTIN"/>
    <property type="match status" value="1"/>
</dbReference>
<feature type="compositionally biased region" description="Basic and acidic residues" evidence="2">
    <location>
        <begin position="271"/>
        <end position="286"/>
    </location>
</feature>
<dbReference type="AlphaFoldDB" id="A0AAV9NHA3"/>
<evidence type="ECO:0000256" key="1">
    <source>
        <dbReference type="RuleBase" id="RU000487"/>
    </source>
</evidence>